<keyword evidence="2" id="KW-0812">Transmembrane</keyword>
<dbReference type="InterPro" id="IPR008963">
    <property type="entry name" value="Purple_acid_Pase-like_N"/>
</dbReference>
<feature type="domain" description="Purple acid phosphatase N-terminal" evidence="4">
    <location>
        <begin position="37"/>
        <end position="108"/>
    </location>
</feature>
<proteinExistence type="predicted"/>
<reference evidence="5 6" key="1">
    <citation type="submission" date="2022-06" db="EMBL/GenBank/DDBJ databases">
        <title>A taxonomic note on the genus Prevotella: Description of four novel genera and emended description of the genera Hallella and Xylanibacter.</title>
        <authorList>
            <person name="Hitch T.C.A."/>
        </authorList>
    </citation>
    <scope>NUCLEOTIDE SEQUENCE [LARGE SCALE GENOMIC DNA]</scope>
    <source>
        <strain evidence="5 6">DSM 100619</strain>
    </source>
</reference>
<comment type="caution">
    <text evidence="5">The sequence shown here is derived from an EMBL/GenBank/DDBJ whole genome shotgun (WGS) entry which is preliminary data.</text>
</comment>
<accession>A0ABT1BZW8</accession>
<evidence type="ECO:0000259" key="4">
    <source>
        <dbReference type="Pfam" id="PF16656"/>
    </source>
</evidence>
<dbReference type="SUPFAM" id="SSF56300">
    <property type="entry name" value="Metallo-dependent phosphatases"/>
    <property type="match status" value="1"/>
</dbReference>
<evidence type="ECO:0000313" key="5">
    <source>
        <dbReference type="EMBL" id="MCO6026634.1"/>
    </source>
</evidence>
<protein>
    <submittedName>
        <fullName evidence="5">Metallophosphoesterase</fullName>
    </submittedName>
</protein>
<organism evidence="5 6">
    <name type="scientific">Segatella cerevisiae</name>
    <dbReference type="NCBI Taxonomy" id="2053716"/>
    <lineage>
        <taxon>Bacteria</taxon>
        <taxon>Pseudomonadati</taxon>
        <taxon>Bacteroidota</taxon>
        <taxon>Bacteroidia</taxon>
        <taxon>Bacteroidales</taxon>
        <taxon>Prevotellaceae</taxon>
        <taxon>Segatella</taxon>
    </lineage>
</organism>
<keyword evidence="1" id="KW-0732">Signal</keyword>
<feature type="domain" description="Calcineurin-like phosphoesterase" evidence="3">
    <location>
        <begin position="146"/>
        <end position="340"/>
    </location>
</feature>
<dbReference type="InterPro" id="IPR004843">
    <property type="entry name" value="Calcineurin-like_PHP"/>
</dbReference>
<dbReference type="Pfam" id="PF00149">
    <property type="entry name" value="Metallophos"/>
    <property type="match status" value="1"/>
</dbReference>
<evidence type="ECO:0000256" key="1">
    <source>
        <dbReference type="ARBA" id="ARBA00022729"/>
    </source>
</evidence>
<dbReference type="SUPFAM" id="SSF49363">
    <property type="entry name" value="Purple acid phosphatase, N-terminal domain"/>
    <property type="match status" value="1"/>
</dbReference>
<evidence type="ECO:0000256" key="2">
    <source>
        <dbReference type="SAM" id="Phobius"/>
    </source>
</evidence>
<dbReference type="Proteomes" id="UP001204015">
    <property type="component" value="Unassembled WGS sequence"/>
</dbReference>
<keyword evidence="2" id="KW-1133">Transmembrane helix</keyword>
<dbReference type="PANTHER" id="PTHR45867">
    <property type="entry name" value="PURPLE ACID PHOSPHATASE"/>
    <property type="match status" value="1"/>
</dbReference>
<evidence type="ECO:0000259" key="3">
    <source>
        <dbReference type="Pfam" id="PF00149"/>
    </source>
</evidence>
<dbReference type="InterPro" id="IPR029052">
    <property type="entry name" value="Metallo-depent_PP-like"/>
</dbReference>
<dbReference type="Pfam" id="PF16656">
    <property type="entry name" value="Pur_ac_phosph_N"/>
    <property type="match status" value="1"/>
</dbReference>
<dbReference type="InterPro" id="IPR015914">
    <property type="entry name" value="PAPs_N"/>
</dbReference>
<keyword evidence="6" id="KW-1185">Reference proteome</keyword>
<gene>
    <name evidence="5" type="ORF">NG821_12455</name>
</gene>
<dbReference type="RefSeq" id="WP_252761981.1">
    <property type="nucleotide sequence ID" value="NZ_JAMXLY010000100.1"/>
</dbReference>
<name>A0ABT1BZW8_9BACT</name>
<feature type="transmembrane region" description="Helical" evidence="2">
    <location>
        <begin position="7"/>
        <end position="27"/>
    </location>
</feature>
<dbReference type="Gene3D" id="3.60.21.10">
    <property type="match status" value="1"/>
</dbReference>
<keyword evidence="2" id="KW-0472">Membrane</keyword>
<dbReference type="EMBL" id="JAMXLY010000100">
    <property type="protein sequence ID" value="MCO6026634.1"/>
    <property type="molecule type" value="Genomic_DNA"/>
</dbReference>
<sequence length="394" mass="45663">MKQYQINCFLITILVSFYTILGSAITISHGPYLQNVYEREATIVWISDKPSIGWVELAPNDSTNFYAISRQKFYDTTIGIKRTSCIHSVRLTGLTSGTTYRYRVYAKEVFAHKDFGGRYGDIAATNVFTEKPLTFTTCDQNKPETSFAILNDVHERANIMEPLLNYANYKDKDMIIFNGDMINSFPNDSVIYKGFLDTAVRLFAQEKPLYYVRGNHETRGKYAEKFQEYFCPRQPHLYFTWRQGPIFFIALDTGEDKPDDDIEYYGFNNFDQYRTEEANWLEKVVQSAEYRQARFHVVIGHIPPAISPSAWHGEIEVRNKFVPILNKVGIDIMLCGHLHRFRYTPSSNSIHFPILVNSNNSCLFGEVNNDELKLQIVDIKGHEIFNKSIYVKRN</sequence>
<evidence type="ECO:0000313" key="6">
    <source>
        <dbReference type="Proteomes" id="UP001204015"/>
    </source>
</evidence>
<dbReference type="Gene3D" id="2.60.40.380">
    <property type="entry name" value="Purple acid phosphatase-like, N-terminal"/>
    <property type="match status" value="1"/>
</dbReference>